<keyword evidence="3" id="KW-1185">Reference proteome</keyword>
<dbReference type="AlphaFoldDB" id="A0A2J6PKB9"/>
<proteinExistence type="predicted"/>
<evidence type="ECO:0000256" key="1">
    <source>
        <dbReference type="SAM" id="MobiDB-lite"/>
    </source>
</evidence>
<reference evidence="2 3" key="1">
    <citation type="submission" date="2016-05" db="EMBL/GenBank/DDBJ databases">
        <title>A degradative enzymes factory behind the ericoid mycorrhizal symbiosis.</title>
        <authorList>
            <consortium name="DOE Joint Genome Institute"/>
            <person name="Martino E."/>
            <person name="Morin E."/>
            <person name="Grelet G."/>
            <person name="Kuo A."/>
            <person name="Kohler A."/>
            <person name="Daghino S."/>
            <person name="Barry K."/>
            <person name="Choi C."/>
            <person name="Cichocki N."/>
            <person name="Clum A."/>
            <person name="Copeland A."/>
            <person name="Hainaut M."/>
            <person name="Haridas S."/>
            <person name="Labutti K."/>
            <person name="Lindquist E."/>
            <person name="Lipzen A."/>
            <person name="Khouja H.-R."/>
            <person name="Murat C."/>
            <person name="Ohm R."/>
            <person name="Olson A."/>
            <person name="Spatafora J."/>
            <person name="Veneault-Fourrey C."/>
            <person name="Henrissat B."/>
            <person name="Grigoriev I."/>
            <person name="Martin F."/>
            <person name="Perotto S."/>
        </authorList>
    </citation>
    <scope>NUCLEOTIDE SEQUENCE [LARGE SCALE GENOMIC DNA]</scope>
    <source>
        <strain evidence="2 3">UAMH 7357</strain>
    </source>
</reference>
<gene>
    <name evidence="2" type="ORF">NA56DRAFT_651072</name>
</gene>
<evidence type="ECO:0000313" key="2">
    <source>
        <dbReference type="EMBL" id="PMD14316.1"/>
    </source>
</evidence>
<sequence length="71" mass="7511">MSPSAEINQQPQAQEMTADQTAQQVVTSQPTANNTMEANPEVSMRGGGMVGDCFEAICAFECCKGLCDCCC</sequence>
<accession>A0A2J6PKB9</accession>
<protein>
    <submittedName>
        <fullName evidence="2">Uncharacterized protein</fullName>
    </submittedName>
</protein>
<feature type="region of interest" description="Disordered" evidence="1">
    <location>
        <begin position="1"/>
        <end position="41"/>
    </location>
</feature>
<dbReference type="OrthoDB" id="3555055at2759"/>
<name>A0A2J6PKB9_9HELO</name>
<evidence type="ECO:0000313" key="3">
    <source>
        <dbReference type="Proteomes" id="UP000235672"/>
    </source>
</evidence>
<dbReference type="EMBL" id="KZ613523">
    <property type="protein sequence ID" value="PMD14316.1"/>
    <property type="molecule type" value="Genomic_DNA"/>
</dbReference>
<organism evidence="2 3">
    <name type="scientific">Hyaloscypha hepaticicola</name>
    <dbReference type="NCBI Taxonomy" id="2082293"/>
    <lineage>
        <taxon>Eukaryota</taxon>
        <taxon>Fungi</taxon>
        <taxon>Dikarya</taxon>
        <taxon>Ascomycota</taxon>
        <taxon>Pezizomycotina</taxon>
        <taxon>Leotiomycetes</taxon>
        <taxon>Helotiales</taxon>
        <taxon>Hyaloscyphaceae</taxon>
        <taxon>Hyaloscypha</taxon>
    </lineage>
</organism>
<feature type="compositionally biased region" description="Polar residues" evidence="1">
    <location>
        <begin position="1"/>
        <end position="37"/>
    </location>
</feature>
<dbReference type="Proteomes" id="UP000235672">
    <property type="component" value="Unassembled WGS sequence"/>
</dbReference>